<dbReference type="AlphaFoldDB" id="A0A8T5UV17"/>
<gene>
    <name evidence="1" type="ORF">K8N75_06905</name>
</gene>
<proteinExistence type="predicted"/>
<organism evidence="1 2">
    <name type="scientific">Methanobacterium spitsbergense</name>
    <dbReference type="NCBI Taxonomy" id="2874285"/>
    <lineage>
        <taxon>Archaea</taxon>
        <taxon>Methanobacteriati</taxon>
        <taxon>Methanobacteriota</taxon>
        <taxon>Methanomada group</taxon>
        <taxon>Methanobacteria</taxon>
        <taxon>Methanobacteriales</taxon>
        <taxon>Methanobacteriaceae</taxon>
        <taxon>Methanobacterium</taxon>
    </lineage>
</organism>
<comment type="caution">
    <text evidence="1">The sequence shown here is derived from an EMBL/GenBank/DDBJ whole genome shotgun (WGS) entry which is preliminary data.</text>
</comment>
<protein>
    <submittedName>
        <fullName evidence="1">Uncharacterized protein</fullName>
    </submittedName>
</protein>
<accession>A0A8T5UV17</accession>
<evidence type="ECO:0000313" key="2">
    <source>
        <dbReference type="Proteomes" id="UP000825933"/>
    </source>
</evidence>
<dbReference type="Proteomes" id="UP000825933">
    <property type="component" value="Unassembled WGS sequence"/>
</dbReference>
<dbReference type="EMBL" id="JAIOUQ010000007">
    <property type="protein sequence ID" value="MBZ2165766.1"/>
    <property type="molecule type" value="Genomic_DNA"/>
</dbReference>
<dbReference type="RefSeq" id="WP_223791353.1">
    <property type="nucleotide sequence ID" value="NZ_JAIOUQ010000007.1"/>
</dbReference>
<evidence type="ECO:0000313" key="1">
    <source>
        <dbReference type="EMBL" id="MBZ2165766.1"/>
    </source>
</evidence>
<sequence length="210" mass="24200">MQENENIAGGMSYRTMKGINFNQIGKYLDGNDNISSTEILEKNKNYFIASANKIIARIKLAKKRSEYGLNNNDHVRLINLKISASLRWLEKLKKDIKSDINSEFLNVKQYKKWHAVKLLPSAIEGIIITSKIKYKLLNIDSCYSGSSKQNIEEAKKYIENAEIKFLRLLNLNENSDFKQAESIRILAYNESILADKKLESFIKKKCKSKI</sequence>
<reference evidence="2" key="1">
    <citation type="journal article" date="2022" name="Microbiol. Resour. Announc.">
        <title>Draft Genome Sequence of a Methanogenic Archaeon from West Spitsbergen Permafrost.</title>
        <authorList>
            <person name="Trubitsyn V."/>
            <person name="Rivkina E."/>
            <person name="Shcherbakova V."/>
        </authorList>
    </citation>
    <scope>NUCLEOTIDE SEQUENCE [LARGE SCALE GENOMIC DNA]</scope>
    <source>
        <strain evidence="2">VT</strain>
    </source>
</reference>
<name>A0A8T5UV17_9EURY</name>
<keyword evidence="2" id="KW-1185">Reference proteome</keyword>